<evidence type="ECO:0000256" key="1">
    <source>
        <dbReference type="SAM" id="Phobius"/>
    </source>
</evidence>
<keyword evidence="3" id="KW-1185">Reference proteome</keyword>
<name>A0ABM9AGJ8_9GAMM</name>
<feature type="transmembrane region" description="Helical" evidence="1">
    <location>
        <begin position="483"/>
        <end position="502"/>
    </location>
</feature>
<gene>
    <name evidence="2" type="ORF">SIN8267_02458</name>
</gene>
<feature type="transmembrane region" description="Helical" evidence="1">
    <location>
        <begin position="252"/>
        <end position="272"/>
    </location>
</feature>
<dbReference type="RefSeq" id="WP_237445033.1">
    <property type="nucleotide sequence ID" value="NZ_CAKLPX010000003.1"/>
</dbReference>
<evidence type="ECO:0008006" key="4">
    <source>
        <dbReference type="Google" id="ProtNLM"/>
    </source>
</evidence>
<keyword evidence="1" id="KW-0472">Membrane</keyword>
<keyword evidence="1" id="KW-0812">Transmembrane</keyword>
<organism evidence="2 3">
    <name type="scientific">Sinobacterium norvegicum</name>
    <dbReference type="NCBI Taxonomy" id="1641715"/>
    <lineage>
        <taxon>Bacteria</taxon>
        <taxon>Pseudomonadati</taxon>
        <taxon>Pseudomonadota</taxon>
        <taxon>Gammaproteobacteria</taxon>
        <taxon>Cellvibrionales</taxon>
        <taxon>Spongiibacteraceae</taxon>
        <taxon>Sinobacterium</taxon>
    </lineage>
</organism>
<comment type="caution">
    <text evidence="2">The sequence shown here is derived from an EMBL/GenBank/DDBJ whole genome shotgun (WGS) entry which is preliminary data.</text>
</comment>
<feature type="transmembrane region" description="Helical" evidence="1">
    <location>
        <begin position="214"/>
        <end position="236"/>
    </location>
</feature>
<keyword evidence="1" id="KW-1133">Transmembrane helix</keyword>
<proteinExistence type="predicted"/>
<accession>A0ABM9AGJ8</accession>
<protein>
    <recommendedName>
        <fullName evidence="4">PepSY domain-containing protein</fullName>
    </recommendedName>
</protein>
<dbReference type="Proteomes" id="UP000838100">
    <property type="component" value="Unassembled WGS sequence"/>
</dbReference>
<evidence type="ECO:0000313" key="3">
    <source>
        <dbReference type="Proteomes" id="UP000838100"/>
    </source>
</evidence>
<evidence type="ECO:0000313" key="2">
    <source>
        <dbReference type="EMBL" id="CAH0992339.1"/>
    </source>
</evidence>
<dbReference type="EMBL" id="CAKLPX010000003">
    <property type="protein sequence ID" value="CAH0992339.1"/>
    <property type="molecule type" value="Genomic_DNA"/>
</dbReference>
<sequence length="505" mass="57409">MKKFLLQQSMRLHRWLLWSALVSLIVFVVSALSHPLMVWTGPQSLVFSPPSLVVEQQTMAIFSRQLGHPAVEQARLVKLVATKQGAMMQLSDAGGRRQYVSLQQGIGEEVDGSDRYDDRAQAIWLARYYTGEAADVEAVEWIDKFSTDYPSVNRLLPVYRVSFANDSGLSAYVHTETNALAGLNNHWKTSLQWVFKNLHSWSWLDYYPTLRVAIMLYLLLVLLALTASGVTLLLVLRRRHYRSAGQRFHRRLAWLVCLPLLGFIISGAYHLLQQQYGQGLQLAALPDVVRINGVVGVETHDVVGVLADQDQPLHQISVISHQGRAYLRASVAADKKSKLQREHDHYESPTSIRNQRFDGIGREQGGYYFDLPAMQPQTFSDRQVARSLALDYLQRRDFTLDDKDLTVEKVSRFGGGYDFRHKRLPVWKITLPQQSNDIIFVDTFSGLVVEHVTSAQQWEGVSFSQLHKWNMLTPILGREYRDALMVLVLLLALALAALGVVMRRR</sequence>
<reference evidence="2" key="1">
    <citation type="submission" date="2021-12" db="EMBL/GenBank/DDBJ databases">
        <authorList>
            <person name="Rodrigo-Torres L."/>
            <person name="Arahal R. D."/>
            <person name="Lucena T."/>
        </authorList>
    </citation>
    <scope>NUCLEOTIDE SEQUENCE</scope>
    <source>
        <strain evidence="2">CECT 8267</strain>
    </source>
</reference>